<organism evidence="1">
    <name type="scientific">Desulfobacca acetoxidans</name>
    <dbReference type="NCBI Taxonomy" id="60893"/>
    <lineage>
        <taxon>Bacteria</taxon>
        <taxon>Pseudomonadati</taxon>
        <taxon>Thermodesulfobacteriota</taxon>
        <taxon>Desulfobaccia</taxon>
        <taxon>Desulfobaccales</taxon>
        <taxon>Desulfobaccaceae</taxon>
        <taxon>Desulfobacca</taxon>
    </lineage>
</organism>
<comment type="caution">
    <text evidence="1">The sequence shown here is derived from an EMBL/GenBank/DDBJ whole genome shotgun (WGS) entry which is preliminary data.</text>
</comment>
<protein>
    <submittedName>
        <fullName evidence="1">DUF3568 family protein</fullName>
    </submittedName>
</protein>
<proteinExistence type="predicted"/>
<dbReference type="Pfam" id="PF12092">
    <property type="entry name" value="DUF3568"/>
    <property type="match status" value="1"/>
</dbReference>
<dbReference type="InterPro" id="IPR021952">
    <property type="entry name" value="Flpp3-like"/>
</dbReference>
<dbReference type="EMBL" id="DTMF01000198">
    <property type="protein sequence ID" value="HGF34324.1"/>
    <property type="molecule type" value="Genomic_DNA"/>
</dbReference>
<name>A0A7C3YYV4_9BACT</name>
<reference evidence="1" key="1">
    <citation type="journal article" date="2020" name="mSystems">
        <title>Genome- and Community-Level Interaction Insights into Carbon Utilization and Element Cycling Functions of Hydrothermarchaeota in Hydrothermal Sediment.</title>
        <authorList>
            <person name="Zhou Z."/>
            <person name="Liu Y."/>
            <person name="Xu W."/>
            <person name="Pan J."/>
            <person name="Luo Z.H."/>
            <person name="Li M."/>
        </authorList>
    </citation>
    <scope>NUCLEOTIDE SEQUENCE [LARGE SCALE GENOMIC DNA]</scope>
    <source>
        <strain evidence="1">SpSt-897</strain>
    </source>
</reference>
<accession>A0A7C3YYV4</accession>
<gene>
    <name evidence="1" type="ORF">ENW96_08050</name>
</gene>
<dbReference type="AlphaFoldDB" id="A0A7C3YYV4"/>
<sequence length="131" mass="14361">MIRKWSGRLLGAILVMALADGCLLGVGAALGIGAYQWMEGTMAKDYPRTMEPTYKACVKACNTMKLTIKKESYSVMHSSIVATTPAGMNVNIELLARPNNITTVKVRFGLMGDKDQSAYFHRLVMKELGVE</sequence>
<evidence type="ECO:0000313" key="1">
    <source>
        <dbReference type="EMBL" id="HGF34324.1"/>
    </source>
</evidence>